<dbReference type="RefSeq" id="WP_169211864.1">
    <property type="nucleotide sequence ID" value="NZ_JAATNW010000008.1"/>
</dbReference>
<protein>
    <submittedName>
        <fullName evidence="2">Acyl-CoA thioesterase</fullName>
    </submittedName>
</protein>
<dbReference type="CDD" id="cd00586">
    <property type="entry name" value="4HBT"/>
    <property type="match status" value="1"/>
</dbReference>
<organism evidence="2 3">
    <name type="scientific">Alteromonas ponticola</name>
    <dbReference type="NCBI Taxonomy" id="2720613"/>
    <lineage>
        <taxon>Bacteria</taxon>
        <taxon>Pseudomonadati</taxon>
        <taxon>Pseudomonadota</taxon>
        <taxon>Gammaproteobacteria</taxon>
        <taxon>Alteromonadales</taxon>
        <taxon>Alteromonadaceae</taxon>
        <taxon>Alteromonas/Salinimonas group</taxon>
        <taxon>Alteromonas</taxon>
    </lineage>
</organism>
<name>A0ABX1R751_9ALTE</name>
<keyword evidence="1" id="KW-0378">Hydrolase</keyword>
<evidence type="ECO:0000313" key="3">
    <source>
        <dbReference type="Proteomes" id="UP000709336"/>
    </source>
</evidence>
<dbReference type="Proteomes" id="UP000709336">
    <property type="component" value="Unassembled WGS sequence"/>
</dbReference>
<dbReference type="PANTHER" id="PTHR31793">
    <property type="entry name" value="4-HYDROXYBENZOYL-COA THIOESTERASE FAMILY MEMBER"/>
    <property type="match status" value="1"/>
</dbReference>
<accession>A0ABX1R751</accession>
<dbReference type="InterPro" id="IPR029069">
    <property type="entry name" value="HotDog_dom_sf"/>
</dbReference>
<dbReference type="InterPro" id="IPR050563">
    <property type="entry name" value="4-hydroxybenzoyl-CoA_TE"/>
</dbReference>
<keyword evidence="3" id="KW-1185">Reference proteome</keyword>
<dbReference type="PANTHER" id="PTHR31793:SF37">
    <property type="entry name" value="ACYL-COA THIOESTER HYDROLASE YBGC"/>
    <property type="match status" value="1"/>
</dbReference>
<evidence type="ECO:0000313" key="2">
    <source>
        <dbReference type="EMBL" id="NMH61302.1"/>
    </source>
</evidence>
<reference evidence="2 3" key="1">
    <citation type="submission" date="2020-03" db="EMBL/GenBank/DDBJ databases">
        <title>Alteromonas ponticola sp. nov., isolated from seawater.</title>
        <authorList>
            <person name="Yoon J.-H."/>
            <person name="Kim Y.-O."/>
        </authorList>
    </citation>
    <scope>NUCLEOTIDE SEQUENCE [LARGE SCALE GENOMIC DNA]</scope>
    <source>
        <strain evidence="2 3">MYP5</strain>
    </source>
</reference>
<gene>
    <name evidence="2" type="ORF">HCJ96_14825</name>
</gene>
<comment type="caution">
    <text evidence="2">The sequence shown here is derived from an EMBL/GenBank/DDBJ whole genome shotgun (WGS) entry which is preliminary data.</text>
</comment>
<proteinExistence type="predicted"/>
<sequence length="153" mass="18087">MSEPSYWKYPSPYIQKWQIEQQHLDHYQHVNNVAYLSQLEKLAWAHSNALGLHFTDYAELDRGMVIRRHELDYLAPCHLDDMLECATWIVACERALSLTREFQFYCRRRAQLVFAAKTQFVCVSLSTGTPKRMPEKFQRIYGTACLSKDEVHR</sequence>
<dbReference type="SUPFAM" id="SSF54637">
    <property type="entry name" value="Thioesterase/thiol ester dehydrase-isomerase"/>
    <property type="match status" value="1"/>
</dbReference>
<evidence type="ECO:0000256" key="1">
    <source>
        <dbReference type="ARBA" id="ARBA00022801"/>
    </source>
</evidence>
<dbReference type="Pfam" id="PF13279">
    <property type="entry name" value="4HBT_2"/>
    <property type="match status" value="1"/>
</dbReference>
<dbReference type="EMBL" id="JAATNW010000008">
    <property type="protein sequence ID" value="NMH61302.1"/>
    <property type="molecule type" value="Genomic_DNA"/>
</dbReference>
<dbReference type="Gene3D" id="3.10.129.10">
    <property type="entry name" value="Hotdog Thioesterase"/>
    <property type="match status" value="1"/>
</dbReference>